<dbReference type="PANTHER" id="PTHR43712">
    <property type="entry name" value="PUTATIVE (AFU_ORTHOLOGUE AFUA_4G14580)-RELATED"/>
    <property type="match status" value="1"/>
</dbReference>
<sequence length="182" mass="19995">MAQSQDTLNNLASRVAHHARAISSYIYDHGLVAPSFAADNVAEYPQVPEVQGARLELIESLMDMLHLAIGGSEYIVTQSMVAQAKYDTTIINVLNQFNFFSAIPVDGSASYSEISRATRLPESIVRRILRHAITSRLFAETAPGSDRIMHTAATAHVVMLWVKKWVGARLDCASALIKMVHS</sequence>
<reference evidence="1 2" key="1">
    <citation type="submission" date="2014-04" db="EMBL/GenBank/DDBJ databases">
        <authorList>
            <consortium name="DOE Joint Genome Institute"/>
            <person name="Kuo A."/>
            <person name="Martino E."/>
            <person name="Perotto S."/>
            <person name="Kohler A."/>
            <person name="Nagy L.G."/>
            <person name="Floudas D."/>
            <person name="Copeland A."/>
            <person name="Barry K.W."/>
            <person name="Cichocki N."/>
            <person name="Veneault-Fourrey C."/>
            <person name="LaButti K."/>
            <person name="Lindquist E.A."/>
            <person name="Lipzen A."/>
            <person name="Lundell T."/>
            <person name="Morin E."/>
            <person name="Murat C."/>
            <person name="Sun H."/>
            <person name="Tunlid A."/>
            <person name="Henrissat B."/>
            <person name="Grigoriev I.V."/>
            <person name="Hibbett D.S."/>
            <person name="Martin F."/>
            <person name="Nordberg H.P."/>
            <person name="Cantor M.N."/>
            <person name="Hua S.X."/>
        </authorList>
    </citation>
    <scope>NUCLEOTIDE SEQUENCE [LARGE SCALE GENOMIC DNA]</scope>
    <source>
        <strain evidence="1 2">Zn</strain>
    </source>
</reference>
<dbReference type="InterPro" id="IPR036390">
    <property type="entry name" value="WH_DNA-bd_sf"/>
</dbReference>
<dbReference type="EMBL" id="KN832883">
    <property type="protein sequence ID" value="KIM96806.1"/>
    <property type="molecule type" value="Genomic_DNA"/>
</dbReference>
<dbReference type="Gene3D" id="1.10.10.10">
    <property type="entry name" value="Winged helix-like DNA-binding domain superfamily/Winged helix DNA-binding domain"/>
    <property type="match status" value="1"/>
</dbReference>
<dbReference type="OrthoDB" id="1606438at2759"/>
<dbReference type="AlphaFoldDB" id="A0A0C3H2P1"/>
<dbReference type="HOGENOM" id="CLU_1590330_0_0_1"/>
<evidence type="ECO:0000313" key="2">
    <source>
        <dbReference type="Proteomes" id="UP000054321"/>
    </source>
</evidence>
<accession>A0A0C3H2P1</accession>
<evidence type="ECO:0008006" key="3">
    <source>
        <dbReference type="Google" id="ProtNLM"/>
    </source>
</evidence>
<evidence type="ECO:0000313" key="1">
    <source>
        <dbReference type="EMBL" id="KIM96806.1"/>
    </source>
</evidence>
<name>A0A0C3H2P1_OIDMZ</name>
<dbReference type="InterPro" id="IPR036388">
    <property type="entry name" value="WH-like_DNA-bd_sf"/>
</dbReference>
<organism evidence="1 2">
    <name type="scientific">Oidiodendron maius (strain Zn)</name>
    <dbReference type="NCBI Taxonomy" id="913774"/>
    <lineage>
        <taxon>Eukaryota</taxon>
        <taxon>Fungi</taxon>
        <taxon>Dikarya</taxon>
        <taxon>Ascomycota</taxon>
        <taxon>Pezizomycotina</taxon>
        <taxon>Leotiomycetes</taxon>
        <taxon>Leotiomycetes incertae sedis</taxon>
        <taxon>Myxotrichaceae</taxon>
        <taxon>Oidiodendron</taxon>
    </lineage>
</organism>
<proteinExistence type="predicted"/>
<dbReference type="PANTHER" id="PTHR43712:SF5">
    <property type="entry name" value="O-METHYLTRANSFERASE ASQN-RELATED"/>
    <property type="match status" value="1"/>
</dbReference>
<protein>
    <recommendedName>
        <fullName evidence="3">O-methyltransferase domain-containing protein</fullName>
    </recommendedName>
</protein>
<dbReference type="Proteomes" id="UP000054321">
    <property type="component" value="Unassembled WGS sequence"/>
</dbReference>
<keyword evidence="2" id="KW-1185">Reference proteome</keyword>
<dbReference type="SUPFAM" id="SSF46785">
    <property type="entry name" value="Winged helix' DNA-binding domain"/>
    <property type="match status" value="1"/>
</dbReference>
<reference evidence="2" key="2">
    <citation type="submission" date="2015-01" db="EMBL/GenBank/DDBJ databases">
        <title>Evolutionary Origins and Diversification of the Mycorrhizal Mutualists.</title>
        <authorList>
            <consortium name="DOE Joint Genome Institute"/>
            <consortium name="Mycorrhizal Genomics Consortium"/>
            <person name="Kohler A."/>
            <person name="Kuo A."/>
            <person name="Nagy L.G."/>
            <person name="Floudas D."/>
            <person name="Copeland A."/>
            <person name="Barry K.W."/>
            <person name="Cichocki N."/>
            <person name="Veneault-Fourrey C."/>
            <person name="LaButti K."/>
            <person name="Lindquist E.A."/>
            <person name="Lipzen A."/>
            <person name="Lundell T."/>
            <person name="Morin E."/>
            <person name="Murat C."/>
            <person name="Riley R."/>
            <person name="Ohm R."/>
            <person name="Sun H."/>
            <person name="Tunlid A."/>
            <person name="Henrissat B."/>
            <person name="Grigoriev I.V."/>
            <person name="Hibbett D.S."/>
            <person name="Martin F."/>
        </authorList>
    </citation>
    <scope>NUCLEOTIDE SEQUENCE [LARGE SCALE GENOMIC DNA]</scope>
    <source>
        <strain evidence="2">Zn</strain>
    </source>
</reference>
<gene>
    <name evidence="1" type="ORF">OIDMADRAFT_182944</name>
</gene>
<dbReference type="InParanoid" id="A0A0C3H2P1"/>